<dbReference type="Gene3D" id="3.30.1330.40">
    <property type="entry name" value="RutC-like"/>
    <property type="match status" value="1"/>
</dbReference>
<dbReference type="EMBL" id="BLAF01000051">
    <property type="protein sequence ID" value="GES24359.1"/>
    <property type="molecule type" value="Genomic_DNA"/>
</dbReference>
<dbReference type="CDD" id="cd00448">
    <property type="entry name" value="YjgF_YER057c_UK114_family"/>
    <property type="match status" value="1"/>
</dbReference>
<dbReference type="SUPFAM" id="SSF55298">
    <property type="entry name" value="YjgF-like"/>
    <property type="match status" value="1"/>
</dbReference>
<comment type="similarity">
    <text evidence="1">Belongs to the RutC family.</text>
</comment>
<keyword evidence="3" id="KW-1185">Reference proteome</keyword>
<dbReference type="InterPro" id="IPR006175">
    <property type="entry name" value="YjgF/YER057c/UK114"/>
</dbReference>
<gene>
    <name evidence="2" type="ORF">Aple_072580</name>
</gene>
<comment type="caution">
    <text evidence="2">The sequence shown here is derived from an EMBL/GenBank/DDBJ whole genome shotgun (WGS) entry which is preliminary data.</text>
</comment>
<name>A0A5M3XWA2_9ACTN</name>
<dbReference type="InterPro" id="IPR035959">
    <property type="entry name" value="RutC-like_sf"/>
</dbReference>
<dbReference type="FunFam" id="3.30.1330.40:FF:000001">
    <property type="entry name" value="L-PSP family endoribonuclease"/>
    <property type="match status" value="1"/>
</dbReference>
<dbReference type="Pfam" id="PF01042">
    <property type="entry name" value="Ribonuc_L-PSP"/>
    <property type="match status" value="1"/>
</dbReference>
<dbReference type="Proteomes" id="UP000377595">
    <property type="component" value="Unassembled WGS sequence"/>
</dbReference>
<dbReference type="PANTHER" id="PTHR11803">
    <property type="entry name" value="2-IMINOBUTANOATE/2-IMINOPROPANOATE DEAMINASE RIDA"/>
    <property type="match status" value="1"/>
</dbReference>
<evidence type="ECO:0000313" key="2">
    <source>
        <dbReference type="EMBL" id="GES24359.1"/>
    </source>
</evidence>
<dbReference type="GO" id="GO:0005829">
    <property type="term" value="C:cytosol"/>
    <property type="evidence" value="ECO:0007669"/>
    <property type="project" value="TreeGrafter"/>
</dbReference>
<protein>
    <submittedName>
        <fullName evidence="2">Endoribonuclease L-PSP</fullName>
    </submittedName>
</protein>
<accession>A0A5M3XWA2</accession>
<dbReference type="PANTHER" id="PTHR11803:SF58">
    <property type="entry name" value="PROTEIN HMF1-RELATED"/>
    <property type="match status" value="1"/>
</dbReference>
<proteinExistence type="inferred from homology"/>
<dbReference type="AlphaFoldDB" id="A0A5M3XWA2"/>
<reference evidence="2 3" key="1">
    <citation type="submission" date="2019-10" db="EMBL/GenBank/DDBJ databases">
        <title>Whole genome shotgun sequence of Acrocarpospora pleiomorpha NBRC 16267.</title>
        <authorList>
            <person name="Ichikawa N."/>
            <person name="Kimura A."/>
            <person name="Kitahashi Y."/>
            <person name="Komaki H."/>
            <person name="Oguchi A."/>
        </authorList>
    </citation>
    <scope>NUCLEOTIDE SEQUENCE [LARGE SCALE GENOMIC DNA]</scope>
    <source>
        <strain evidence="2 3">NBRC 16267</strain>
    </source>
</reference>
<evidence type="ECO:0000313" key="3">
    <source>
        <dbReference type="Proteomes" id="UP000377595"/>
    </source>
</evidence>
<dbReference type="GO" id="GO:0019239">
    <property type="term" value="F:deaminase activity"/>
    <property type="evidence" value="ECO:0007669"/>
    <property type="project" value="TreeGrafter"/>
</dbReference>
<evidence type="ECO:0000256" key="1">
    <source>
        <dbReference type="ARBA" id="ARBA00010552"/>
    </source>
</evidence>
<sequence>MTKVAARPNRKEHSMTEIRAVSTRNAPTVGFSTGTAAPLSQAIVHGDTIYCSGTGPLDPQTRTIVSDDFAEQVRQTLANLVAVVEAAGGSRETILKCTCFVRDVANFPQFNAVYREFFEGNPHFPARTTVIATPHRTGVQVEVECVAAVNRP</sequence>
<organism evidence="2 3">
    <name type="scientific">Acrocarpospora pleiomorpha</name>
    <dbReference type="NCBI Taxonomy" id="90975"/>
    <lineage>
        <taxon>Bacteria</taxon>
        <taxon>Bacillati</taxon>
        <taxon>Actinomycetota</taxon>
        <taxon>Actinomycetes</taxon>
        <taxon>Streptosporangiales</taxon>
        <taxon>Streptosporangiaceae</taxon>
        <taxon>Acrocarpospora</taxon>
    </lineage>
</organism>